<feature type="region of interest" description="Disordered" evidence="1">
    <location>
        <begin position="497"/>
        <end position="520"/>
    </location>
</feature>
<keyword evidence="3" id="KW-1185">Reference proteome</keyword>
<evidence type="ECO:0000256" key="1">
    <source>
        <dbReference type="SAM" id="MobiDB-lite"/>
    </source>
</evidence>
<dbReference type="EMBL" id="WFLM01000001">
    <property type="protein sequence ID" value="KAB8040591.1"/>
    <property type="molecule type" value="Genomic_DNA"/>
</dbReference>
<evidence type="ECO:0000313" key="2">
    <source>
        <dbReference type="EMBL" id="KAB8040591.1"/>
    </source>
</evidence>
<dbReference type="AlphaFoldDB" id="A0A6N6VW98"/>
<name>A0A6N6VW98_9BACT</name>
<accession>A0A6N6VW98</accession>
<evidence type="ECO:0000313" key="3">
    <source>
        <dbReference type="Proteomes" id="UP000437748"/>
    </source>
</evidence>
<dbReference type="Proteomes" id="UP000437748">
    <property type="component" value="Unassembled WGS sequence"/>
</dbReference>
<protein>
    <recommendedName>
        <fullName evidence="4">Lipoprotein</fullName>
    </recommendedName>
</protein>
<gene>
    <name evidence="2" type="ORF">GCL60_01335</name>
</gene>
<reference evidence="2 3" key="1">
    <citation type="submission" date="2019-10" db="EMBL/GenBank/DDBJ databases">
        <title>New species of Slilvanegrellaceae.</title>
        <authorList>
            <person name="Pitt A."/>
            <person name="Hahn M.W."/>
        </authorList>
    </citation>
    <scope>NUCLEOTIDE SEQUENCE [LARGE SCALE GENOMIC DNA]</scope>
    <source>
        <strain evidence="2 3">SP-Ram-0.45-NSY-1</strain>
    </source>
</reference>
<dbReference type="PROSITE" id="PS51257">
    <property type="entry name" value="PROKAR_LIPOPROTEIN"/>
    <property type="match status" value="1"/>
</dbReference>
<dbReference type="RefSeq" id="WP_153418106.1">
    <property type="nucleotide sequence ID" value="NZ_WFLM01000001.1"/>
</dbReference>
<dbReference type="OrthoDB" id="5288550at2"/>
<evidence type="ECO:0008006" key="4">
    <source>
        <dbReference type="Google" id="ProtNLM"/>
    </source>
</evidence>
<organism evidence="2 3">
    <name type="scientific">Silvanigrella paludirubra</name>
    <dbReference type="NCBI Taxonomy" id="2499159"/>
    <lineage>
        <taxon>Bacteria</taxon>
        <taxon>Pseudomonadati</taxon>
        <taxon>Bdellovibrionota</taxon>
        <taxon>Oligoflexia</taxon>
        <taxon>Silvanigrellales</taxon>
        <taxon>Silvanigrellaceae</taxon>
        <taxon>Silvanigrella</taxon>
    </lineage>
</organism>
<comment type="caution">
    <text evidence="2">The sequence shown here is derived from an EMBL/GenBank/DDBJ whole genome shotgun (WGS) entry which is preliminary data.</text>
</comment>
<proteinExistence type="predicted"/>
<sequence>MKLLIFILTILFTLSCSKNSSKEGKQYFIFLGIPNKGVTVYKVTKNNNNKKIYYPLMRLSTNTKILLPVGTYLLANECSSYEFFNDGVKEQKVVLSKVSLQFQNKNKNDSNSNPINEINNNTHFENLVGNTYNSFCYDPLDGQEHWFTNKSEFDILPGKNVISISGRNIELNLHPSLFSDKKISLWPLTLSSPINTDSSKYFSLPLDLSPNEKKFVISSPVNGTIWLQSGRYQIEVNGSKKIISIKDFSNYEIKLGVIRIVSPKNFPIEERLKAGGQPIFAYINEKVLFRLNTDYPVFPGKYRVTLEGTEIEKYVDVTENQVSEVKTRGALVISPPCLEKYDKCHPPSRITIHINRMPFVLMTVMTDMPFLVFDQKYEYGIEGIKGIFKNLNASEESVKTDKLGRVKIKWEIRYTSGNIKTDFVRFEAKSANVFGKSIDLMFFKPDEIYLPEGDFWLSYFVGDQNLVLPKTRFDLSLAGGATKEIVVPIYTQKAPEGQFSEKNKDSSAFSTKTTLSPIKD</sequence>
<feature type="compositionally biased region" description="Polar residues" evidence="1">
    <location>
        <begin position="506"/>
        <end position="520"/>
    </location>
</feature>